<organism evidence="8 9">
    <name type="scientific">Exophiala oligosperma</name>
    <dbReference type="NCBI Taxonomy" id="215243"/>
    <lineage>
        <taxon>Eukaryota</taxon>
        <taxon>Fungi</taxon>
        <taxon>Dikarya</taxon>
        <taxon>Ascomycota</taxon>
        <taxon>Pezizomycotina</taxon>
        <taxon>Eurotiomycetes</taxon>
        <taxon>Chaetothyriomycetidae</taxon>
        <taxon>Chaetothyriales</taxon>
        <taxon>Herpotrichiellaceae</taxon>
        <taxon>Exophiala</taxon>
    </lineage>
</organism>
<dbReference type="OrthoDB" id="274828at2759"/>
<keyword evidence="6" id="KW-0687">Ribonucleoprotein</keyword>
<evidence type="ECO:0000256" key="5">
    <source>
        <dbReference type="ARBA" id="ARBA00023128"/>
    </source>
</evidence>
<dbReference type="STRING" id="215243.A0A0D2BGT7"/>
<evidence type="ECO:0000256" key="1">
    <source>
        <dbReference type="ARBA" id="ARBA00004173"/>
    </source>
</evidence>
<evidence type="ECO:0000256" key="3">
    <source>
        <dbReference type="ARBA" id="ARBA00022946"/>
    </source>
</evidence>
<sequence length="308" mass="34497">MSLAICTECLSRLRISPHNSLGRVAKGASLLPQTASFHASATQKANPTPGKKGDKILKFRGSQSARLKKKVRERLKLPPVGERRAQRRRIVLSNTNALPVDDMENWNKGNITDSQLVGKVMGLDGELLDQLRDAKAFERTQNWNLFRRPGTLIRDETLAVGKEVETLTKTADSRVVKHLVVGDAHAGKSILMLQTICMAFMNAWLVLSVPEGEWFFYFSCFSLTNHATQVRLNNTDFPLAQDFINNTSSYAPLREKEGEGAPREQRFIQPRLAQSFPERALYSNETILGGLKINHELPKNITLKQSST</sequence>
<accession>A0A0D2BGT7</accession>
<comment type="similarity">
    <text evidence="2">Belongs to the mitochondrion-specific ribosomal protein mS29 family.</text>
</comment>
<keyword evidence="5" id="KW-0496">Mitochondrion</keyword>
<dbReference type="GO" id="GO:0005763">
    <property type="term" value="C:mitochondrial small ribosomal subunit"/>
    <property type="evidence" value="ECO:0007669"/>
    <property type="project" value="TreeGrafter"/>
</dbReference>
<evidence type="ECO:0000256" key="7">
    <source>
        <dbReference type="ARBA" id="ARBA00035140"/>
    </source>
</evidence>
<evidence type="ECO:0000313" key="8">
    <source>
        <dbReference type="EMBL" id="KIW36707.1"/>
    </source>
</evidence>
<dbReference type="AlphaFoldDB" id="A0A0D2BGT7"/>
<keyword evidence="9" id="KW-1185">Reference proteome</keyword>
<dbReference type="PANTHER" id="PTHR12810">
    <property type="entry name" value="MITOCHONDRIAL 28S RIBOSOMAL PROTEIN S29"/>
    <property type="match status" value="1"/>
</dbReference>
<evidence type="ECO:0000313" key="9">
    <source>
        <dbReference type="Proteomes" id="UP000053342"/>
    </source>
</evidence>
<proteinExistence type="inferred from homology"/>
<keyword evidence="4" id="KW-0689">Ribosomal protein</keyword>
<evidence type="ECO:0000256" key="2">
    <source>
        <dbReference type="ARBA" id="ARBA00009863"/>
    </source>
</evidence>
<dbReference type="Proteomes" id="UP000053342">
    <property type="component" value="Unassembled WGS sequence"/>
</dbReference>
<dbReference type="InterPro" id="IPR019368">
    <property type="entry name" value="Ribosomal_mS29"/>
</dbReference>
<dbReference type="VEuPathDB" id="FungiDB:PV06_11116"/>
<reference evidence="8 9" key="1">
    <citation type="submission" date="2015-01" db="EMBL/GenBank/DDBJ databases">
        <title>The Genome Sequence of Exophiala oligosperma CBS72588.</title>
        <authorList>
            <consortium name="The Broad Institute Genomics Platform"/>
            <person name="Cuomo C."/>
            <person name="de Hoog S."/>
            <person name="Gorbushina A."/>
            <person name="Stielow B."/>
            <person name="Teixiera M."/>
            <person name="Abouelleil A."/>
            <person name="Chapman S.B."/>
            <person name="Priest M."/>
            <person name="Young S.K."/>
            <person name="Wortman J."/>
            <person name="Nusbaum C."/>
            <person name="Birren B."/>
        </authorList>
    </citation>
    <scope>NUCLEOTIDE SEQUENCE [LARGE SCALE GENOMIC DNA]</scope>
    <source>
        <strain evidence="8 9">CBS 72588</strain>
    </source>
</reference>
<dbReference type="GO" id="GO:0003735">
    <property type="term" value="F:structural constituent of ribosome"/>
    <property type="evidence" value="ECO:0007669"/>
    <property type="project" value="TreeGrafter"/>
</dbReference>
<name>A0A0D2BGT7_9EURO</name>
<dbReference type="GeneID" id="27363190"/>
<gene>
    <name evidence="8" type="ORF">PV06_11116</name>
</gene>
<dbReference type="EMBL" id="KN847350">
    <property type="protein sequence ID" value="KIW36707.1"/>
    <property type="molecule type" value="Genomic_DNA"/>
</dbReference>
<dbReference type="PANTHER" id="PTHR12810:SF0">
    <property type="entry name" value="SMALL RIBOSOMAL SUBUNIT PROTEIN MS29"/>
    <property type="match status" value="1"/>
</dbReference>
<dbReference type="Pfam" id="PF10236">
    <property type="entry name" value="DAP3"/>
    <property type="match status" value="1"/>
</dbReference>
<keyword evidence="3" id="KW-0809">Transit peptide</keyword>
<dbReference type="HOGENOM" id="CLU_903247_0_0_1"/>
<comment type="subcellular location">
    <subcellularLocation>
        <location evidence="1">Mitochondrion</location>
    </subcellularLocation>
</comment>
<dbReference type="RefSeq" id="XP_016256923.1">
    <property type="nucleotide sequence ID" value="XM_016412742.1"/>
</dbReference>
<protein>
    <recommendedName>
        <fullName evidence="7">Small ribosomal subunit protein mS29</fullName>
    </recommendedName>
</protein>
<evidence type="ECO:0000256" key="4">
    <source>
        <dbReference type="ARBA" id="ARBA00022980"/>
    </source>
</evidence>
<evidence type="ECO:0000256" key="6">
    <source>
        <dbReference type="ARBA" id="ARBA00023274"/>
    </source>
</evidence>